<dbReference type="OrthoDB" id="361893at2"/>
<evidence type="ECO:0000313" key="1">
    <source>
        <dbReference type="EMBL" id="TEB08757.1"/>
    </source>
</evidence>
<proteinExistence type="predicted"/>
<dbReference type="Proteomes" id="UP000297597">
    <property type="component" value="Unassembled WGS sequence"/>
</dbReference>
<organism evidence="1 2">
    <name type="scientific">Pelotomaculum propionicicum</name>
    <dbReference type="NCBI Taxonomy" id="258475"/>
    <lineage>
        <taxon>Bacteria</taxon>
        <taxon>Bacillati</taxon>
        <taxon>Bacillota</taxon>
        <taxon>Clostridia</taxon>
        <taxon>Eubacteriales</taxon>
        <taxon>Desulfotomaculaceae</taxon>
        <taxon>Pelotomaculum</taxon>
    </lineage>
</organism>
<name>A0A4Y7RKB5_9FIRM</name>
<reference evidence="1 2" key="1">
    <citation type="journal article" date="2018" name="Environ. Microbiol.">
        <title>Novel energy conservation strategies and behaviour of Pelotomaculum schinkii driving syntrophic propionate catabolism.</title>
        <authorList>
            <person name="Hidalgo-Ahumada C.A.P."/>
            <person name="Nobu M.K."/>
            <person name="Narihiro T."/>
            <person name="Tamaki H."/>
            <person name="Liu W.T."/>
            <person name="Kamagata Y."/>
            <person name="Stams A.J.M."/>
            <person name="Imachi H."/>
            <person name="Sousa D.Z."/>
        </authorList>
    </citation>
    <scope>NUCLEOTIDE SEQUENCE [LARGE SCALE GENOMIC DNA]</scope>
    <source>
        <strain evidence="1 2">MGP</strain>
    </source>
</reference>
<sequence>MTRRDKLYERIVNNPKDVNFEELDKLLKKNGVTRRQPSGGSSHYIYYHPELPPGDKLSIPKAKPIKAIYVKEAINLINKIQEER</sequence>
<dbReference type="SUPFAM" id="SSF54786">
    <property type="entry name" value="YcfA/nrd intein domain"/>
    <property type="match status" value="1"/>
</dbReference>
<accession>A0A4Y7RKB5</accession>
<gene>
    <name evidence="1" type="ORF">Pmgp_03653</name>
</gene>
<comment type="caution">
    <text evidence="1">The sequence shown here is derived from an EMBL/GenBank/DDBJ whole genome shotgun (WGS) entry which is preliminary data.</text>
</comment>
<dbReference type="EMBL" id="QFFZ01000079">
    <property type="protein sequence ID" value="TEB08757.1"/>
    <property type="molecule type" value="Genomic_DNA"/>
</dbReference>
<protein>
    <recommendedName>
        <fullName evidence="3">Toxin HicA</fullName>
    </recommendedName>
</protein>
<evidence type="ECO:0008006" key="3">
    <source>
        <dbReference type="Google" id="ProtNLM"/>
    </source>
</evidence>
<evidence type="ECO:0000313" key="2">
    <source>
        <dbReference type="Proteomes" id="UP000297597"/>
    </source>
</evidence>
<dbReference type="AlphaFoldDB" id="A0A4Y7RKB5"/>
<keyword evidence="2" id="KW-1185">Reference proteome</keyword>